<keyword evidence="3" id="KW-0067">ATP-binding</keyword>
<dbReference type="GO" id="GO:0004077">
    <property type="term" value="F:biotin--[biotin carboxyl-carrier protein] ligase activity"/>
    <property type="evidence" value="ECO:0007669"/>
    <property type="project" value="InterPro"/>
</dbReference>
<keyword evidence="2" id="KW-0547">Nucleotide-binding</keyword>
<dbReference type="InterPro" id="IPR004408">
    <property type="entry name" value="Biotin_CoA_COase_ligase"/>
</dbReference>
<dbReference type="GO" id="GO:0005524">
    <property type="term" value="F:ATP binding"/>
    <property type="evidence" value="ECO:0007669"/>
    <property type="project" value="UniProtKB-KW"/>
</dbReference>
<organism evidence="5">
    <name type="scientific">marine sediment metagenome</name>
    <dbReference type="NCBI Taxonomy" id="412755"/>
    <lineage>
        <taxon>unclassified sequences</taxon>
        <taxon>metagenomes</taxon>
        <taxon>ecological metagenomes</taxon>
    </lineage>
</organism>
<dbReference type="InterPro" id="IPR004143">
    <property type="entry name" value="BPL_LPL_catalytic"/>
</dbReference>
<dbReference type="Gene3D" id="3.30.930.10">
    <property type="entry name" value="Bira Bifunctional Protein, Domain 2"/>
    <property type="match status" value="1"/>
</dbReference>
<dbReference type="SUPFAM" id="SSF55681">
    <property type="entry name" value="Class II aaRS and biotin synthetases"/>
    <property type="match status" value="1"/>
</dbReference>
<reference evidence="5" key="1">
    <citation type="journal article" date="2014" name="Front. Microbiol.">
        <title>High frequency of phylogenetically diverse reductive dehalogenase-homologous genes in deep subseafloor sedimentary metagenomes.</title>
        <authorList>
            <person name="Kawai M."/>
            <person name="Futagami T."/>
            <person name="Toyoda A."/>
            <person name="Takaki Y."/>
            <person name="Nishi S."/>
            <person name="Hori S."/>
            <person name="Arai W."/>
            <person name="Tsubouchi T."/>
            <person name="Morono Y."/>
            <person name="Uchiyama I."/>
            <person name="Ito T."/>
            <person name="Fujiyama A."/>
            <person name="Inagaki F."/>
            <person name="Takami H."/>
        </authorList>
    </citation>
    <scope>NUCLEOTIDE SEQUENCE</scope>
    <source>
        <strain evidence="5">Expedition CK06-06</strain>
    </source>
</reference>
<keyword evidence="1" id="KW-0436">Ligase</keyword>
<dbReference type="Pfam" id="PF02237">
    <property type="entry name" value="BPL_C"/>
    <property type="match status" value="1"/>
</dbReference>
<gene>
    <name evidence="5" type="ORF">S06H3_30944</name>
</gene>
<sequence>LGAVEGTVIIADEQTAGRGRIKRVWLSPKGSIALSIILYPSVVNLPSLIMLASLAVVHSIEAVTGLESQVKWPNDVLVNDRKVCGILIESSVRGNIVDYAIIGIGVNVNLRLSDFPEIPSTATSLSAELGRDAPRLRIIRRLLVEVEGLYLALQAGGSIYEEWRDSLVTLGRRVRVKSGKTVYEGIAESVAKDGSLLLRHSNGNLSKIVAGEATLRD</sequence>
<comment type="caution">
    <text evidence="5">The sequence shown here is derived from an EMBL/GenBank/DDBJ whole genome shotgun (WGS) entry which is preliminary data.</text>
</comment>
<evidence type="ECO:0000256" key="3">
    <source>
        <dbReference type="ARBA" id="ARBA00022840"/>
    </source>
</evidence>
<dbReference type="Gene3D" id="2.30.30.100">
    <property type="match status" value="1"/>
</dbReference>
<feature type="non-terminal residue" evidence="5">
    <location>
        <position position="1"/>
    </location>
</feature>
<dbReference type="GO" id="GO:0005737">
    <property type="term" value="C:cytoplasm"/>
    <property type="evidence" value="ECO:0007669"/>
    <property type="project" value="TreeGrafter"/>
</dbReference>
<dbReference type="PANTHER" id="PTHR12835:SF5">
    <property type="entry name" value="BIOTIN--PROTEIN LIGASE"/>
    <property type="match status" value="1"/>
</dbReference>
<dbReference type="PROSITE" id="PS51733">
    <property type="entry name" value="BPL_LPL_CATALYTIC"/>
    <property type="match status" value="1"/>
</dbReference>
<dbReference type="InterPro" id="IPR003142">
    <property type="entry name" value="BPL_C"/>
</dbReference>
<protein>
    <recommendedName>
        <fullName evidence="4">BPL/LPL catalytic domain-containing protein</fullName>
    </recommendedName>
</protein>
<feature type="domain" description="BPL/LPL catalytic" evidence="4">
    <location>
        <begin position="1"/>
        <end position="154"/>
    </location>
</feature>
<dbReference type="CDD" id="cd16442">
    <property type="entry name" value="BPL"/>
    <property type="match status" value="1"/>
</dbReference>
<dbReference type="EMBL" id="BARV01018276">
    <property type="protein sequence ID" value="GAI31922.1"/>
    <property type="molecule type" value="Genomic_DNA"/>
</dbReference>
<dbReference type="InterPro" id="IPR008988">
    <property type="entry name" value="Transcriptional_repressor_C"/>
</dbReference>
<dbReference type="SUPFAM" id="SSF50037">
    <property type="entry name" value="C-terminal domain of transcriptional repressors"/>
    <property type="match status" value="1"/>
</dbReference>
<proteinExistence type="predicted"/>
<evidence type="ECO:0000256" key="2">
    <source>
        <dbReference type="ARBA" id="ARBA00022741"/>
    </source>
</evidence>
<dbReference type="NCBIfam" id="TIGR00121">
    <property type="entry name" value="birA_ligase"/>
    <property type="match status" value="1"/>
</dbReference>
<evidence type="ECO:0000256" key="1">
    <source>
        <dbReference type="ARBA" id="ARBA00022598"/>
    </source>
</evidence>
<dbReference type="InterPro" id="IPR045864">
    <property type="entry name" value="aa-tRNA-synth_II/BPL/LPL"/>
</dbReference>
<evidence type="ECO:0000259" key="4">
    <source>
        <dbReference type="PROSITE" id="PS51733"/>
    </source>
</evidence>
<evidence type="ECO:0000313" key="5">
    <source>
        <dbReference type="EMBL" id="GAI31922.1"/>
    </source>
</evidence>
<accession>X1MJU0</accession>
<name>X1MJU0_9ZZZZ</name>
<dbReference type="AlphaFoldDB" id="X1MJU0"/>
<dbReference type="Pfam" id="PF03099">
    <property type="entry name" value="BPL_LplA_LipB"/>
    <property type="match status" value="1"/>
</dbReference>
<dbReference type="PANTHER" id="PTHR12835">
    <property type="entry name" value="BIOTIN PROTEIN LIGASE"/>
    <property type="match status" value="1"/>
</dbReference>